<evidence type="ECO:0000313" key="9">
    <source>
        <dbReference type="Proteomes" id="UP000838763"/>
    </source>
</evidence>
<evidence type="ECO:0000256" key="7">
    <source>
        <dbReference type="SAM" id="Phobius"/>
    </source>
</evidence>
<feature type="binding site" evidence="5">
    <location>
        <position position="292"/>
    </location>
    <ligand>
        <name>Zn(2+)</name>
        <dbReference type="ChEBI" id="CHEBI:29105"/>
    </ligand>
</feature>
<dbReference type="InterPro" id="IPR004254">
    <property type="entry name" value="AdipoR/HlyIII-related"/>
</dbReference>
<dbReference type="GO" id="GO:0038023">
    <property type="term" value="F:signaling receptor activity"/>
    <property type="evidence" value="ECO:0007669"/>
    <property type="project" value="TreeGrafter"/>
</dbReference>
<keyword evidence="5" id="KW-0479">Metal-binding</keyword>
<accession>A0A9P1H1L5</accession>
<evidence type="ECO:0000256" key="1">
    <source>
        <dbReference type="ARBA" id="ARBA00004141"/>
    </source>
</evidence>
<feature type="transmembrane region" description="Helical" evidence="7">
    <location>
        <begin position="239"/>
        <end position="257"/>
    </location>
</feature>
<name>A0A9P1H1L5_9PEZI</name>
<dbReference type="GO" id="GO:0006882">
    <property type="term" value="P:intracellular zinc ion homeostasis"/>
    <property type="evidence" value="ECO:0007669"/>
    <property type="project" value="TreeGrafter"/>
</dbReference>
<keyword evidence="3 7" id="KW-1133">Transmembrane helix</keyword>
<dbReference type="GO" id="GO:0016020">
    <property type="term" value="C:membrane"/>
    <property type="evidence" value="ECO:0007669"/>
    <property type="project" value="UniProtKB-SubCell"/>
</dbReference>
<comment type="subcellular location">
    <subcellularLocation>
        <location evidence="1">Membrane</location>
        <topology evidence="1">Multi-pass membrane protein</topology>
    </subcellularLocation>
</comment>
<dbReference type="GO" id="GO:0046872">
    <property type="term" value="F:metal ion binding"/>
    <property type="evidence" value="ECO:0007669"/>
    <property type="project" value="UniProtKB-KW"/>
</dbReference>
<keyword evidence="9" id="KW-1185">Reference proteome</keyword>
<dbReference type="Pfam" id="PF03006">
    <property type="entry name" value="HlyIII"/>
    <property type="match status" value="1"/>
</dbReference>
<evidence type="ECO:0000256" key="3">
    <source>
        <dbReference type="ARBA" id="ARBA00022989"/>
    </source>
</evidence>
<evidence type="ECO:0008006" key="10">
    <source>
        <dbReference type="Google" id="ProtNLM"/>
    </source>
</evidence>
<keyword evidence="6" id="KW-0175">Coiled coil</keyword>
<dbReference type="Proteomes" id="UP000838763">
    <property type="component" value="Unassembled WGS sequence"/>
</dbReference>
<protein>
    <recommendedName>
        <fullName evidence="10">HlyIII-domain-containing protein</fullName>
    </recommendedName>
</protein>
<proteinExistence type="predicted"/>
<dbReference type="AlphaFoldDB" id="A0A9P1H1L5"/>
<feature type="transmembrane region" description="Helical" evidence="7">
    <location>
        <begin position="303"/>
        <end position="323"/>
    </location>
</feature>
<dbReference type="PANTHER" id="PTHR20855:SF97">
    <property type="entry name" value="ADIPOR-LIKE RECEPTOR IZH3-RELATED"/>
    <property type="match status" value="1"/>
</dbReference>
<keyword evidence="2 7" id="KW-0812">Transmembrane</keyword>
<feature type="coiled-coil region" evidence="6">
    <location>
        <begin position="43"/>
        <end position="110"/>
    </location>
</feature>
<comment type="caution">
    <text evidence="8">The sequence shown here is derived from an EMBL/GenBank/DDBJ whole genome shotgun (WGS) entry which is preliminary data.</text>
</comment>
<evidence type="ECO:0000313" key="8">
    <source>
        <dbReference type="EMBL" id="CAI4213746.1"/>
    </source>
</evidence>
<evidence type="ECO:0000256" key="4">
    <source>
        <dbReference type="ARBA" id="ARBA00023136"/>
    </source>
</evidence>
<dbReference type="PANTHER" id="PTHR20855">
    <property type="entry name" value="ADIPOR/PROGESTIN RECEPTOR-RELATED"/>
    <property type="match status" value="1"/>
</dbReference>
<organism evidence="8 9">
    <name type="scientific">Parascedosporium putredinis</name>
    <dbReference type="NCBI Taxonomy" id="1442378"/>
    <lineage>
        <taxon>Eukaryota</taxon>
        <taxon>Fungi</taxon>
        <taxon>Dikarya</taxon>
        <taxon>Ascomycota</taxon>
        <taxon>Pezizomycotina</taxon>
        <taxon>Sordariomycetes</taxon>
        <taxon>Hypocreomycetidae</taxon>
        <taxon>Microascales</taxon>
        <taxon>Microascaceae</taxon>
        <taxon>Parascedosporium</taxon>
    </lineage>
</organism>
<sequence>MATSTDVGSTSLSGPRRRRRHSFFIPRRKSLVHQIIDTEEGLLLRVSIFLTELERRLEQIENEADLKVDSSISKAFATLQEIRARLHIMVETLESRYNDALAAAEGLNEKACLGIELLDSMLTEFESRAYKLREQGLANAADTATALLDEGRHAVNGSLERAKEVVEESMGRAMRAAESLEEHIQTAIARARETRLIHYDDLPMPWRINPHIRKGYRFIETKTDCVYSAFSLSNELVNIWSHAVGFVVVLSIALYFYPTSPNFSTSSKTDIFIAAVFFFTACLTLACSTVWHTMNAVADVDAISLFACVDYTGISVLIAASIMTTEWTAFTATP</sequence>
<dbReference type="OrthoDB" id="5585746at2759"/>
<evidence type="ECO:0000256" key="6">
    <source>
        <dbReference type="SAM" id="Coils"/>
    </source>
</evidence>
<keyword evidence="4 7" id="KW-0472">Membrane</keyword>
<evidence type="ECO:0000256" key="5">
    <source>
        <dbReference type="PIRSR" id="PIRSR604254-1"/>
    </source>
</evidence>
<dbReference type="EMBL" id="CALLCH030000009">
    <property type="protein sequence ID" value="CAI4213746.1"/>
    <property type="molecule type" value="Genomic_DNA"/>
</dbReference>
<reference evidence="8" key="1">
    <citation type="submission" date="2022-11" db="EMBL/GenBank/DDBJ databases">
        <authorList>
            <person name="Scott C."/>
            <person name="Bruce N."/>
        </authorList>
    </citation>
    <scope>NUCLEOTIDE SEQUENCE</scope>
</reference>
<keyword evidence="5" id="KW-0862">Zinc</keyword>
<evidence type="ECO:0000256" key="2">
    <source>
        <dbReference type="ARBA" id="ARBA00022692"/>
    </source>
</evidence>
<feature type="transmembrane region" description="Helical" evidence="7">
    <location>
        <begin position="269"/>
        <end position="291"/>
    </location>
</feature>
<gene>
    <name evidence="8" type="ORF">PPNO1_LOCUS3490</name>
</gene>